<dbReference type="AlphaFoldDB" id="A0A1U9V1R0"/>
<dbReference type="Gene3D" id="1.10.10.10">
    <property type="entry name" value="Winged helix-like DNA-binding domain superfamily/Winged helix DNA-binding domain"/>
    <property type="match status" value="1"/>
</dbReference>
<dbReference type="GO" id="GO:0016787">
    <property type="term" value="F:hydrolase activity"/>
    <property type="evidence" value="ECO:0007669"/>
    <property type="project" value="UniProtKB-KW"/>
</dbReference>
<dbReference type="InterPro" id="IPR036388">
    <property type="entry name" value="WH-like_DNA-bd_sf"/>
</dbReference>
<dbReference type="Pfam" id="PF21221">
    <property type="entry name" value="B_lactamase-like_C"/>
    <property type="match status" value="1"/>
</dbReference>
<feature type="region of interest" description="Disordered" evidence="1">
    <location>
        <begin position="1"/>
        <end position="21"/>
    </location>
</feature>
<evidence type="ECO:0000256" key="1">
    <source>
        <dbReference type="SAM" id="MobiDB-lite"/>
    </source>
</evidence>
<dbReference type="RefSeq" id="WP_078200587.1">
    <property type="nucleotide sequence ID" value="NZ_CP017758.1"/>
</dbReference>
<dbReference type="EMBL" id="CP017758">
    <property type="protein sequence ID" value="AQV98315.1"/>
    <property type="molecule type" value="Genomic_DNA"/>
</dbReference>
<dbReference type="Gene3D" id="3.60.15.10">
    <property type="entry name" value="Ribonuclease Z/Hydroxyacylglutathione hydrolase-like"/>
    <property type="match status" value="1"/>
</dbReference>
<organism evidence="3 4">
    <name type="scientific">Cupriavidus necator</name>
    <name type="common">Alcaligenes eutrophus</name>
    <name type="synonym">Ralstonia eutropha</name>
    <dbReference type="NCBI Taxonomy" id="106590"/>
    <lineage>
        <taxon>Bacteria</taxon>
        <taxon>Pseudomonadati</taxon>
        <taxon>Pseudomonadota</taxon>
        <taxon>Betaproteobacteria</taxon>
        <taxon>Burkholderiales</taxon>
        <taxon>Burkholderiaceae</taxon>
        <taxon>Cupriavidus</taxon>
    </lineage>
</organism>
<dbReference type="PANTHER" id="PTHR42951">
    <property type="entry name" value="METALLO-BETA-LACTAMASE DOMAIN-CONTAINING"/>
    <property type="match status" value="1"/>
</dbReference>
<protein>
    <submittedName>
        <fullName evidence="3">MBL fold metallo-hydrolase</fullName>
    </submittedName>
</protein>
<dbReference type="Proteomes" id="UP000189627">
    <property type="component" value="Chromosome 2"/>
</dbReference>
<evidence type="ECO:0000259" key="2">
    <source>
        <dbReference type="SMART" id="SM00849"/>
    </source>
</evidence>
<accession>A0A1U9V1R0</accession>
<dbReference type="KEGG" id="cuh:BJN34_31065"/>
<feature type="domain" description="Metallo-beta-lactamase" evidence="2">
    <location>
        <begin position="61"/>
        <end position="276"/>
    </location>
</feature>
<proteinExistence type="predicted"/>
<dbReference type="SUPFAM" id="SSF56281">
    <property type="entry name" value="Metallo-hydrolase/oxidoreductase"/>
    <property type="match status" value="1"/>
</dbReference>
<sequence length="380" mass="42424">MAETQDGLEQPAAEAARRRRARPSALTYPLAPPAPDGSVVEVAPGIGWARMPMPMPMALDHINVYLLRDDDGWYLIDTGLSTPATQQLWEKIAREHLQGLPVKAVLCTHFHYDHAGLAHWLCERFAVPLYMTYGEYYMLRAMYNPMPDPLPAPHQAFFDQAGLPAERLDAMLGALRSDRFLPVQPMAFRRLRGGQVLRIGGREWRVVIGEGHSPEHACLYCEQDQILIAGDQLLPGISSNIQVTSVEPEENPLQLWLDSLSRLELLAPDTLVLPSHQSVFRGVRPRVQELRDHHARHLARLRAFVNREEGCNAYEAMGWMFPHVSQPMDTLLALGETIAHLSWLRHDGDVTRALDAGGVYRFSAPSASAAPGAAEALLHR</sequence>
<dbReference type="OrthoDB" id="2971563at2"/>
<dbReference type="InterPro" id="IPR050855">
    <property type="entry name" value="NDM-1-like"/>
</dbReference>
<dbReference type="SMART" id="SM00849">
    <property type="entry name" value="Lactamase_B"/>
    <property type="match status" value="1"/>
</dbReference>
<evidence type="ECO:0000313" key="4">
    <source>
        <dbReference type="Proteomes" id="UP000189627"/>
    </source>
</evidence>
<keyword evidence="3" id="KW-0378">Hydrolase</keyword>
<name>A0A1U9V1R0_CUPNE</name>
<dbReference type="Pfam" id="PF00753">
    <property type="entry name" value="Lactamase_B"/>
    <property type="match status" value="1"/>
</dbReference>
<evidence type="ECO:0000313" key="3">
    <source>
        <dbReference type="EMBL" id="AQV98315.1"/>
    </source>
</evidence>
<reference evidence="4" key="1">
    <citation type="submission" date="2017-02" db="EMBL/GenBank/DDBJ databases">
        <title>Complete genome sequence of Cupriavidus necator strain NH9, a 3-chlorobenzoate degrader.</title>
        <authorList>
            <person name="Moriuchi R."/>
            <person name="Dohra H."/>
            <person name="Ogawa N."/>
        </authorList>
    </citation>
    <scope>NUCLEOTIDE SEQUENCE [LARGE SCALE GENOMIC DNA]</scope>
    <source>
        <strain evidence="4">NH9</strain>
    </source>
</reference>
<gene>
    <name evidence="3" type="ORF">BJN34_31065</name>
</gene>
<dbReference type="InterPro" id="IPR048933">
    <property type="entry name" value="B_lactamase-like_C"/>
</dbReference>
<dbReference type="InterPro" id="IPR001279">
    <property type="entry name" value="Metallo-B-lactamas"/>
</dbReference>
<dbReference type="InterPro" id="IPR036866">
    <property type="entry name" value="RibonucZ/Hydroxyglut_hydro"/>
</dbReference>